<reference evidence="1" key="1">
    <citation type="submission" date="2021-06" db="EMBL/GenBank/DDBJ databases">
        <authorList>
            <person name="Kallberg Y."/>
            <person name="Tangrot J."/>
            <person name="Rosling A."/>
        </authorList>
    </citation>
    <scope>NUCLEOTIDE SEQUENCE</scope>
    <source>
        <strain evidence="1">28 12/20/2015</strain>
    </source>
</reference>
<keyword evidence="2" id="KW-1185">Reference proteome</keyword>
<comment type="caution">
    <text evidence="1">The sequence shown here is derived from an EMBL/GenBank/DDBJ whole genome shotgun (WGS) entry which is preliminary data.</text>
</comment>
<protein>
    <submittedName>
        <fullName evidence="1">17825_t:CDS:1</fullName>
    </submittedName>
</protein>
<name>A0ACA9LL62_9GLOM</name>
<evidence type="ECO:0000313" key="1">
    <source>
        <dbReference type="EMBL" id="CAG8533069.1"/>
    </source>
</evidence>
<proteinExistence type="predicted"/>
<organism evidence="1 2">
    <name type="scientific">Cetraspora pellucida</name>
    <dbReference type="NCBI Taxonomy" id="1433469"/>
    <lineage>
        <taxon>Eukaryota</taxon>
        <taxon>Fungi</taxon>
        <taxon>Fungi incertae sedis</taxon>
        <taxon>Mucoromycota</taxon>
        <taxon>Glomeromycotina</taxon>
        <taxon>Glomeromycetes</taxon>
        <taxon>Diversisporales</taxon>
        <taxon>Gigasporaceae</taxon>
        <taxon>Cetraspora</taxon>
    </lineage>
</organism>
<sequence length="107" mass="12298">SEDIKLEKPHQRRTQIVRIFNSALNNTLIDKHEAFPIERSEDIKLEKPHQRRTQIVRIFNSALNNALIDKHEAFSIESTVPNTVANDVVFHDNNTMATTFAIVLYAS</sequence>
<gene>
    <name evidence="1" type="ORF">SPELUC_LOCUS4456</name>
</gene>
<dbReference type="Proteomes" id="UP000789366">
    <property type="component" value="Unassembled WGS sequence"/>
</dbReference>
<dbReference type="EMBL" id="CAJVPW010003983">
    <property type="protein sequence ID" value="CAG8533069.1"/>
    <property type="molecule type" value="Genomic_DNA"/>
</dbReference>
<feature type="non-terminal residue" evidence="1">
    <location>
        <position position="1"/>
    </location>
</feature>
<accession>A0ACA9LL62</accession>
<evidence type="ECO:0000313" key="2">
    <source>
        <dbReference type="Proteomes" id="UP000789366"/>
    </source>
</evidence>